<name>A0AAV6W6F2_9LAMI</name>
<evidence type="ECO:0000256" key="1">
    <source>
        <dbReference type="ARBA" id="ARBA00009861"/>
    </source>
</evidence>
<gene>
    <name evidence="2" type="ORF">BUALT_Bualt17G0032800</name>
</gene>
<evidence type="ECO:0000313" key="3">
    <source>
        <dbReference type="Proteomes" id="UP000826271"/>
    </source>
</evidence>
<comment type="caution">
    <text evidence="2">The sequence shown here is derived from an EMBL/GenBank/DDBJ whole genome shotgun (WGS) entry which is preliminary data.</text>
</comment>
<dbReference type="AlphaFoldDB" id="A0AAV6W6F2"/>
<evidence type="ECO:0000313" key="2">
    <source>
        <dbReference type="EMBL" id="KAG8366021.1"/>
    </source>
</evidence>
<dbReference type="Proteomes" id="UP000826271">
    <property type="component" value="Unassembled WGS sequence"/>
</dbReference>
<dbReference type="Pfam" id="PF02458">
    <property type="entry name" value="Transferase"/>
    <property type="match status" value="2"/>
</dbReference>
<evidence type="ECO:0008006" key="4">
    <source>
        <dbReference type="Google" id="ProtNLM"/>
    </source>
</evidence>
<dbReference type="InterPro" id="IPR023213">
    <property type="entry name" value="CAT-like_dom_sf"/>
</dbReference>
<dbReference type="GO" id="GO:0016747">
    <property type="term" value="F:acyltransferase activity, transferring groups other than amino-acyl groups"/>
    <property type="evidence" value="ECO:0007669"/>
    <property type="project" value="TreeGrafter"/>
</dbReference>
<sequence length="411" mass="46075">METTSCENFPLKPTVQDLKVKLHNSTLIFPTQKTERKCCFLSNADQNFNFYVATLHFFSVNPDFPPEIVAKRLKTAVEKVLVPYDFAAGAVRPNHQSGRLEIDCDALGAGFVEASSEFSLNEIGDLVTSFKCGGFSLSLSTNHLLFDGMGARTFLEDVASQAFKNKPLAIIPCNDRHLLTARSPPHVAFPHPELIPAKNILALNCVKEELESKIFKLTSNQINYLKDKAKSNDGKKAAMTTTKITSFNAVAALIWRRKALSVDTEKDRISTLLCAVDIRSRLNPPLPPSYCGNAVLNAYASSKCLELVGMVSNGTERVTDEYIRSTLDWIEINKGVPNGEYFISSWWRLGFEEVVYPWGKPIYSFPLMNQNKYICFLLPPDADDVIVNVLVTLPAKEMERFKSLFRGFFQY</sequence>
<dbReference type="EMBL" id="WHWC01000017">
    <property type="protein sequence ID" value="KAG8366021.1"/>
    <property type="molecule type" value="Genomic_DNA"/>
</dbReference>
<keyword evidence="3" id="KW-1185">Reference proteome</keyword>
<dbReference type="PANTHER" id="PTHR31642">
    <property type="entry name" value="TRICHOTHECENE 3-O-ACETYLTRANSFERASE"/>
    <property type="match status" value="1"/>
</dbReference>
<reference evidence="2" key="1">
    <citation type="submission" date="2019-10" db="EMBL/GenBank/DDBJ databases">
        <authorList>
            <person name="Zhang R."/>
            <person name="Pan Y."/>
            <person name="Wang J."/>
            <person name="Ma R."/>
            <person name="Yu S."/>
        </authorList>
    </citation>
    <scope>NUCLEOTIDE SEQUENCE</scope>
    <source>
        <strain evidence="2">LA-IB0</strain>
        <tissue evidence="2">Leaf</tissue>
    </source>
</reference>
<protein>
    <recommendedName>
        <fullName evidence="4">Omega-hydroxypalmitate O-feruloyl transferase</fullName>
    </recommendedName>
</protein>
<organism evidence="2 3">
    <name type="scientific">Buddleja alternifolia</name>
    <dbReference type="NCBI Taxonomy" id="168488"/>
    <lineage>
        <taxon>Eukaryota</taxon>
        <taxon>Viridiplantae</taxon>
        <taxon>Streptophyta</taxon>
        <taxon>Embryophyta</taxon>
        <taxon>Tracheophyta</taxon>
        <taxon>Spermatophyta</taxon>
        <taxon>Magnoliopsida</taxon>
        <taxon>eudicotyledons</taxon>
        <taxon>Gunneridae</taxon>
        <taxon>Pentapetalae</taxon>
        <taxon>asterids</taxon>
        <taxon>lamiids</taxon>
        <taxon>Lamiales</taxon>
        <taxon>Scrophulariaceae</taxon>
        <taxon>Buddlejeae</taxon>
        <taxon>Buddleja</taxon>
    </lineage>
</organism>
<dbReference type="Gene3D" id="3.30.559.10">
    <property type="entry name" value="Chloramphenicol acetyltransferase-like domain"/>
    <property type="match status" value="3"/>
</dbReference>
<dbReference type="InterPro" id="IPR050317">
    <property type="entry name" value="Plant_Fungal_Acyltransferase"/>
</dbReference>
<accession>A0AAV6W6F2</accession>
<proteinExistence type="inferred from homology"/>
<dbReference type="PANTHER" id="PTHR31642:SF189">
    <property type="entry name" value="ACYLTRANSFERASE GLAUCE"/>
    <property type="match status" value="1"/>
</dbReference>
<comment type="similarity">
    <text evidence="1">Belongs to the plant acyltransferase family.</text>
</comment>